<sequence length="163" mass="18469">MDAETVFGIYRHLAERGVKVWIDGGWCVDALLGRQTRDHPDLDLAIDHRDEEEFVEHMKGLGYAKRHDGEDTAWNYVLADGRGRSVDVHVFEYDESGKNAYGIAYPYGSLTGQGRIDGHAVDCVAPEWMFAFKTAYAPKEKDLRDVHALSEAFGFEIPPTHRR</sequence>
<proteinExistence type="predicted"/>
<name>A0A5N6BRZ6_9ACTN</name>
<comment type="caution">
    <text evidence="1">The sequence shown here is derived from an EMBL/GenBank/DDBJ whole genome shotgun (WGS) entry which is preliminary data.</text>
</comment>
<reference evidence="1 2" key="1">
    <citation type="submission" date="2019-10" db="EMBL/GenBank/DDBJ databases">
        <title>Nonomuraea sp. nov., isolated from Phyllanthus amarus.</title>
        <authorList>
            <person name="Klykleung N."/>
            <person name="Tanasupawat S."/>
        </authorList>
    </citation>
    <scope>NUCLEOTIDE SEQUENCE [LARGE SCALE GENOMIC DNA]</scope>
    <source>
        <strain evidence="1 2">CR1-09</strain>
    </source>
</reference>
<dbReference type="SUPFAM" id="SSF81301">
    <property type="entry name" value="Nucleotidyltransferase"/>
    <property type="match status" value="1"/>
</dbReference>
<evidence type="ECO:0000313" key="2">
    <source>
        <dbReference type="Proteomes" id="UP000313066"/>
    </source>
</evidence>
<dbReference type="Pfam" id="PF10706">
    <property type="entry name" value="Aminoglyc_resit"/>
    <property type="match status" value="1"/>
</dbReference>
<accession>A0A5N6BRZ6</accession>
<protein>
    <submittedName>
        <fullName evidence="1">Aminoglycoside nucleotidyltransferase</fullName>
    </submittedName>
</protein>
<keyword evidence="2" id="KW-1185">Reference proteome</keyword>
<dbReference type="InterPro" id="IPR019646">
    <property type="entry name" value="Aminoglyc_AdlTrfase"/>
</dbReference>
<dbReference type="GO" id="GO:0016740">
    <property type="term" value="F:transferase activity"/>
    <property type="evidence" value="ECO:0007669"/>
    <property type="project" value="UniProtKB-KW"/>
</dbReference>
<organism evidence="1 2">
    <name type="scientific">Microbispora catharanthi</name>
    <dbReference type="NCBI Taxonomy" id="1712871"/>
    <lineage>
        <taxon>Bacteria</taxon>
        <taxon>Bacillati</taxon>
        <taxon>Actinomycetota</taxon>
        <taxon>Actinomycetes</taxon>
        <taxon>Streptosporangiales</taxon>
        <taxon>Streptosporangiaceae</taxon>
        <taxon>Microbispora</taxon>
    </lineage>
</organism>
<dbReference type="AlphaFoldDB" id="A0A5N6BRZ6"/>
<dbReference type="Gene3D" id="3.30.460.40">
    <property type="match status" value="1"/>
</dbReference>
<dbReference type="Proteomes" id="UP000313066">
    <property type="component" value="Unassembled WGS sequence"/>
</dbReference>
<dbReference type="EMBL" id="VDMA02000011">
    <property type="protein sequence ID" value="KAB8183227.1"/>
    <property type="molecule type" value="Genomic_DNA"/>
</dbReference>
<dbReference type="InterPro" id="IPR043519">
    <property type="entry name" value="NT_sf"/>
</dbReference>
<evidence type="ECO:0000313" key="1">
    <source>
        <dbReference type="EMBL" id="KAB8183227.1"/>
    </source>
</evidence>
<gene>
    <name evidence="1" type="ORF">FH610_021250</name>
</gene>
<keyword evidence="1" id="KW-0808">Transferase</keyword>